<dbReference type="PANTHER" id="PTHR30083:SF0">
    <property type="entry name" value="3'-PHOSPHOADENOSINE 5'-PHOSPHOSULFATE SULFOTRANSFERASE (PAPS REDUCTASE)_FAD SYNTHETASE"/>
    <property type="match status" value="1"/>
</dbReference>
<accession>A0ABV3EJ83</accession>
<dbReference type="RefSeq" id="WP_359268349.1">
    <property type="nucleotide sequence ID" value="NZ_JBEZNA010000004.1"/>
</dbReference>
<keyword evidence="3" id="KW-1185">Reference proteome</keyword>
<dbReference type="EMBL" id="JBEZNA010000004">
    <property type="protein sequence ID" value="MEU9576255.1"/>
    <property type="molecule type" value="Genomic_DNA"/>
</dbReference>
<feature type="domain" description="Phosphoadenosine phosphosulphate reductase" evidence="1">
    <location>
        <begin position="39"/>
        <end position="241"/>
    </location>
</feature>
<dbReference type="Gene3D" id="3.40.50.620">
    <property type="entry name" value="HUPs"/>
    <property type="match status" value="1"/>
</dbReference>
<dbReference type="PANTHER" id="PTHR30083">
    <property type="entry name" value="TRANSCRIPTIONAL REGULATOR-RELATED"/>
    <property type="match status" value="1"/>
</dbReference>
<name>A0ABV3EJ83_9ACTN</name>
<dbReference type="Proteomes" id="UP001551584">
    <property type="component" value="Unassembled WGS sequence"/>
</dbReference>
<protein>
    <submittedName>
        <fullName evidence="2">DUF3440 domain-containing protein</fullName>
    </submittedName>
</protein>
<dbReference type="InterPro" id="IPR002500">
    <property type="entry name" value="PAPS_reduct_dom"/>
</dbReference>
<dbReference type="InterPro" id="IPR021845">
    <property type="entry name" value="DUF3440"/>
</dbReference>
<proteinExistence type="predicted"/>
<dbReference type="SUPFAM" id="SSF52402">
    <property type="entry name" value="Adenine nucleotide alpha hydrolases-like"/>
    <property type="match status" value="1"/>
</dbReference>
<sequence>MAGEVEYRSKFYGRVGLEKDVYSLAVERTRYVMEHHDRVMVMFSGGKDSTAVLNVALEAAHSDPRLSARHLPLRVIFYDEEAIPLETEEYVRRTFARPDIAGEWYCLPVQHRNACSRQSPYWWPWAPEDEAKWCRPMPPEAITHLDGFPVWPPEERMTIPDMNGLFAPLPYSTAMLMGIRAQESLIRARAVTKKLVDNYLIPYKGKTTRGNLTKVYPVYDWRTEDVWAAPKLLGWDYNRAYDLLEMAGVPPHMQRCSPAFGEEPLQKIHTYAQCFPEVWARMAERVPGIGAAQRYALTELYAYRDRPEKPAGMTWPEWLSHYLEKFRPKEAAQVAKRLRYSIGRHYRNTTDPIVYKARHPLTGVSWHFLLTIAMRGDFKGRKQEGGVLTQDDGPLWDRYIAEVAEVGASGTAHQYGHPHEWPADPEALRRRINYVPKEGS</sequence>
<dbReference type="Pfam" id="PF01507">
    <property type="entry name" value="PAPS_reduct"/>
    <property type="match status" value="1"/>
</dbReference>
<organism evidence="2 3">
    <name type="scientific">Streptomyces chilikensis</name>
    <dbReference type="NCBI Taxonomy" id="1194079"/>
    <lineage>
        <taxon>Bacteria</taxon>
        <taxon>Bacillati</taxon>
        <taxon>Actinomycetota</taxon>
        <taxon>Actinomycetes</taxon>
        <taxon>Kitasatosporales</taxon>
        <taxon>Streptomycetaceae</taxon>
        <taxon>Streptomyces</taxon>
    </lineage>
</organism>
<reference evidence="2 3" key="1">
    <citation type="submission" date="2024-06" db="EMBL/GenBank/DDBJ databases">
        <title>The Natural Products Discovery Center: Release of the First 8490 Sequenced Strains for Exploring Actinobacteria Biosynthetic Diversity.</title>
        <authorList>
            <person name="Kalkreuter E."/>
            <person name="Kautsar S.A."/>
            <person name="Yang D."/>
            <person name="Bader C.D."/>
            <person name="Teijaro C.N."/>
            <person name="Fluegel L."/>
            <person name="Davis C.M."/>
            <person name="Simpson J.R."/>
            <person name="Lauterbach L."/>
            <person name="Steele A.D."/>
            <person name="Gui C."/>
            <person name="Meng S."/>
            <person name="Li G."/>
            <person name="Viehrig K."/>
            <person name="Ye F."/>
            <person name="Su P."/>
            <person name="Kiefer A.F."/>
            <person name="Nichols A."/>
            <person name="Cepeda A.J."/>
            <person name="Yan W."/>
            <person name="Fan B."/>
            <person name="Jiang Y."/>
            <person name="Adhikari A."/>
            <person name="Zheng C.-J."/>
            <person name="Schuster L."/>
            <person name="Cowan T.M."/>
            <person name="Smanski M.J."/>
            <person name="Chevrette M.G."/>
            <person name="De Carvalho L.P.S."/>
            <person name="Shen B."/>
        </authorList>
    </citation>
    <scope>NUCLEOTIDE SEQUENCE [LARGE SCALE GENOMIC DNA]</scope>
    <source>
        <strain evidence="2 3">NPDC048117</strain>
    </source>
</reference>
<dbReference type="InterPro" id="IPR014729">
    <property type="entry name" value="Rossmann-like_a/b/a_fold"/>
</dbReference>
<gene>
    <name evidence="2" type="ORF">AB0D95_03025</name>
</gene>
<comment type="caution">
    <text evidence="2">The sequence shown here is derived from an EMBL/GenBank/DDBJ whole genome shotgun (WGS) entry which is preliminary data.</text>
</comment>
<evidence type="ECO:0000313" key="2">
    <source>
        <dbReference type="EMBL" id="MEU9576255.1"/>
    </source>
</evidence>
<dbReference type="Pfam" id="PF11922">
    <property type="entry name" value="DUF3440"/>
    <property type="match status" value="1"/>
</dbReference>
<evidence type="ECO:0000259" key="1">
    <source>
        <dbReference type="Pfam" id="PF01507"/>
    </source>
</evidence>
<evidence type="ECO:0000313" key="3">
    <source>
        <dbReference type="Proteomes" id="UP001551584"/>
    </source>
</evidence>